<proteinExistence type="predicted"/>
<evidence type="ECO:0000313" key="1">
    <source>
        <dbReference type="EMBL" id="SHG88105.1"/>
    </source>
</evidence>
<protein>
    <submittedName>
        <fullName evidence="1">Uncharacterized protein</fullName>
    </submittedName>
</protein>
<organism evidence="1 2">
    <name type="scientific">Ornithinibacillus halophilus</name>
    <dbReference type="NCBI Taxonomy" id="930117"/>
    <lineage>
        <taxon>Bacteria</taxon>
        <taxon>Bacillati</taxon>
        <taxon>Bacillota</taxon>
        <taxon>Bacilli</taxon>
        <taxon>Bacillales</taxon>
        <taxon>Bacillaceae</taxon>
        <taxon>Ornithinibacillus</taxon>
    </lineage>
</organism>
<sequence>MPLHRAMSTLGAKPDFSRPSLTTGVDVDLSYEGEGSLASRRRSELDIFAKILSYSKKD</sequence>
<dbReference type="STRING" id="930117.SAMN05216225_10784"/>
<dbReference type="AlphaFoldDB" id="A0A1M5NF59"/>
<evidence type="ECO:0000313" key="2">
    <source>
        <dbReference type="Proteomes" id="UP000183988"/>
    </source>
</evidence>
<dbReference type="EMBL" id="FQVW01000078">
    <property type="protein sequence ID" value="SHG88105.1"/>
    <property type="molecule type" value="Genomic_DNA"/>
</dbReference>
<keyword evidence="2" id="KW-1185">Reference proteome</keyword>
<dbReference type="Proteomes" id="UP000183988">
    <property type="component" value="Unassembled WGS sequence"/>
</dbReference>
<accession>A0A1M5NF59</accession>
<name>A0A1M5NF59_9BACI</name>
<gene>
    <name evidence="1" type="ORF">SAMN05216225_10784</name>
</gene>
<reference evidence="1 2" key="1">
    <citation type="submission" date="2016-11" db="EMBL/GenBank/DDBJ databases">
        <authorList>
            <person name="Jaros S."/>
            <person name="Januszkiewicz K."/>
            <person name="Wedrychowicz H."/>
        </authorList>
    </citation>
    <scope>NUCLEOTIDE SEQUENCE [LARGE SCALE GENOMIC DNA]</scope>
    <source>
        <strain evidence="1 2">IBRC-M 10683</strain>
    </source>
</reference>